<dbReference type="PANTHER" id="PTHR30509:SF9">
    <property type="entry name" value="MULTIDRUG RESISTANCE PROTEIN MDTO"/>
    <property type="match status" value="1"/>
</dbReference>
<feature type="transmembrane region" description="Helical" evidence="7">
    <location>
        <begin position="495"/>
        <end position="516"/>
    </location>
</feature>
<comment type="subcellular location">
    <subcellularLocation>
        <location evidence="1">Cell membrane</location>
        <topology evidence="1">Multi-pass membrane protein</topology>
    </subcellularLocation>
</comment>
<evidence type="ECO:0000256" key="7">
    <source>
        <dbReference type="SAM" id="Phobius"/>
    </source>
</evidence>
<dbReference type="PANTHER" id="PTHR30509">
    <property type="entry name" value="P-HYDROXYBENZOIC ACID EFFLUX PUMP SUBUNIT-RELATED"/>
    <property type="match status" value="1"/>
</dbReference>
<gene>
    <name evidence="9" type="ORF">KDL01_40085</name>
</gene>
<evidence type="ECO:0000313" key="10">
    <source>
        <dbReference type="Proteomes" id="UP000675781"/>
    </source>
</evidence>
<keyword evidence="3 7" id="KW-0812">Transmembrane</keyword>
<feature type="non-terminal residue" evidence="9">
    <location>
        <position position="1"/>
    </location>
</feature>
<feature type="transmembrane region" description="Helical" evidence="7">
    <location>
        <begin position="190"/>
        <end position="208"/>
    </location>
</feature>
<organism evidence="9 10">
    <name type="scientific">Actinospica durhamensis</name>
    <dbReference type="NCBI Taxonomy" id="1508375"/>
    <lineage>
        <taxon>Bacteria</taxon>
        <taxon>Bacillati</taxon>
        <taxon>Actinomycetota</taxon>
        <taxon>Actinomycetes</taxon>
        <taxon>Catenulisporales</taxon>
        <taxon>Actinospicaceae</taxon>
        <taxon>Actinospica</taxon>
    </lineage>
</organism>
<keyword evidence="5 7" id="KW-0472">Membrane</keyword>
<feature type="transmembrane region" description="Helical" evidence="7">
    <location>
        <begin position="89"/>
        <end position="106"/>
    </location>
</feature>
<accession>A0A941F1M3</accession>
<dbReference type="GO" id="GO:0005886">
    <property type="term" value="C:plasma membrane"/>
    <property type="evidence" value="ECO:0007669"/>
    <property type="project" value="UniProtKB-SubCell"/>
</dbReference>
<evidence type="ECO:0000256" key="1">
    <source>
        <dbReference type="ARBA" id="ARBA00004651"/>
    </source>
</evidence>
<keyword evidence="10" id="KW-1185">Reference proteome</keyword>
<dbReference type="AlphaFoldDB" id="A0A941F1M3"/>
<name>A0A941F1M3_9ACTN</name>
<protein>
    <submittedName>
        <fullName evidence="9">FUSC family protein</fullName>
    </submittedName>
</protein>
<dbReference type="EMBL" id="JAGSOG010000475">
    <property type="protein sequence ID" value="MBR7839524.1"/>
    <property type="molecule type" value="Genomic_DNA"/>
</dbReference>
<feature type="transmembrane region" description="Helical" evidence="7">
    <location>
        <begin position="145"/>
        <end position="178"/>
    </location>
</feature>
<sequence length="793" mass="82698">PEPPAPSAGLFAAMRCAGDGSNIRKLFSHDRERGVDIVNDRRRALGLVPLARLRRRDPGLAATRRAGRAAIVASALFALGMQVLDDSVLAYYAAFGCFSMLLFVDFTGPMAQRLRAQFALAVAWAALVCLGTVAARVTWVSVVATVAVVFVILFSGVVSSVLASASTALLLAFVIPVSSSVPYAQLPHRMAGVALAAGASMLAVWLLWPRPSADPLSAPAARACRAAAAQLRAEVAPPDRAPNGSGLEAIMHEAVAAAKDLRRVFDHAPYRPTGLSASSRALVRLVDELTWLSVVLAEGPAARDSEPNAGSRSGELRHAVAVLLDLAADLLDDPRGPVEPLRTQIHAVRGAMDALVGLSAADLPSGLRDAAGPGAQSYLATLDDSFRAKRLGFTSLDVGRNVELVTVAEQRGWFDQLLGRDPDTLGGSATSARDRAQAHLDPSSVWLHNSLRGAFGLGVAVALADVTSFQHSFWILLGTLSVLRSNAVNTGQNALRAVAGTVIGSVIGAGLLAAIGQQVEVLWAVLPLAIFVTGIAPAAISFAAGQAAFTITLVVLFSIGESPNVHLTLVRVQDVALGCAVSVVVAAFFWPRGAAAALGGALAEAYADSSAYLAGAVAYGLGRRSGEQALPIPQERRAAATARRLDDAYRGYLAEHGAKPVTLASMTTLVSGVVRLRSEADAVVALWRRAGEARLELAGADARRELLTAADAVTGWYRGLAEGIERNAAVPGPIGNDPAAALRLAESVQRDLHDDAGEATANAVRMIWTGDYIESARLAQPNLAAAVATFPHH</sequence>
<evidence type="ECO:0000259" key="8">
    <source>
        <dbReference type="Pfam" id="PF13515"/>
    </source>
</evidence>
<dbReference type="Pfam" id="PF13515">
    <property type="entry name" value="FUSC_2"/>
    <property type="match status" value="1"/>
</dbReference>
<evidence type="ECO:0000256" key="3">
    <source>
        <dbReference type="ARBA" id="ARBA00022692"/>
    </source>
</evidence>
<evidence type="ECO:0000313" key="9">
    <source>
        <dbReference type="EMBL" id="MBR7839524.1"/>
    </source>
</evidence>
<evidence type="ECO:0000256" key="2">
    <source>
        <dbReference type="ARBA" id="ARBA00022475"/>
    </source>
</evidence>
<evidence type="ECO:0000256" key="6">
    <source>
        <dbReference type="ARBA" id="ARBA00043993"/>
    </source>
</evidence>
<dbReference type="RefSeq" id="WP_212533955.1">
    <property type="nucleotide sequence ID" value="NZ_JAGSOG010000475.1"/>
</dbReference>
<feature type="transmembrane region" description="Helical" evidence="7">
    <location>
        <begin position="569"/>
        <end position="590"/>
    </location>
</feature>
<reference evidence="9" key="1">
    <citation type="submission" date="2021-04" db="EMBL/GenBank/DDBJ databases">
        <title>Genome based classification of Actinospica acidithermotolerans sp. nov., an actinobacterium isolated from an Indonesian hot spring.</title>
        <authorList>
            <person name="Kusuma A.B."/>
            <person name="Putra K.E."/>
            <person name="Nafisah S."/>
            <person name="Loh J."/>
            <person name="Nouioui I."/>
            <person name="Goodfellow M."/>
        </authorList>
    </citation>
    <scope>NUCLEOTIDE SEQUENCE</scope>
    <source>
        <strain evidence="9">CSCA 57</strain>
    </source>
</reference>
<evidence type="ECO:0000256" key="4">
    <source>
        <dbReference type="ARBA" id="ARBA00022989"/>
    </source>
</evidence>
<dbReference type="Proteomes" id="UP000675781">
    <property type="component" value="Unassembled WGS sequence"/>
</dbReference>
<feature type="transmembrane region" description="Helical" evidence="7">
    <location>
        <begin position="118"/>
        <end position="139"/>
    </location>
</feature>
<comment type="caution">
    <text evidence="9">The sequence shown here is derived from an EMBL/GenBank/DDBJ whole genome shotgun (WGS) entry which is preliminary data.</text>
</comment>
<keyword evidence="4 7" id="KW-1133">Transmembrane helix</keyword>
<keyword evidence="2" id="KW-1003">Cell membrane</keyword>
<comment type="similarity">
    <text evidence="6">Belongs to the YccS/YhfK family.</text>
</comment>
<evidence type="ECO:0000256" key="5">
    <source>
        <dbReference type="ARBA" id="ARBA00023136"/>
    </source>
</evidence>
<feature type="domain" description="Integral membrane bound transporter" evidence="8">
    <location>
        <begin position="459"/>
        <end position="585"/>
    </location>
</feature>
<dbReference type="InterPro" id="IPR049453">
    <property type="entry name" value="Memb_transporter_dom"/>
</dbReference>
<feature type="transmembrane region" description="Helical" evidence="7">
    <location>
        <begin position="528"/>
        <end position="557"/>
    </location>
</feature>
<proteinExistence type="inferred from homology"/>